<organism evidence="1 2">
    <name type="scientific">Mycobacterium deserti</name>
    <dbReference type="NCBI Taxonomy" id="2978347"/>
    <lineage>
        <taxon>Bacteria</taxon>
        <taxon>Bacillati</taxon>
        <taxon>Actinomycetota</taxon>
        <taxon>Actinomycetes</taxon>
        <taxon>Mycobacteriales</taxon>
        <taxon>Mycobacteriaceae</taxon>
        <taxon>Mycobacterium</taxon>
    </lineage>
</organism>
<dbReference type="EMBL" id="JAODWD010000001">
    <property type="protein sequence ID" value="MCT7656981.1"/>
    <property type="molecule type" value="Genomic_DNA"/>
</dbReference>
<dbReference type="RefSeq" id="WP_260991064.1">
    <property type="nucleotide sequence ID" value="NZ_JAODWD010000001.1"/>
</dbReference>
<reference evidence="2" key="1">
    <citation type="submission" date="2023-07" db="EMBL/GenBank/DDBJ databases">
        <authorList>
            <person name="Deng Y."/>
            <person name="Zhang Y.-Q."/>
        </authorList>
    </citation>
    <scope>NUCLEOTIDE SEQUENCE [LARGE SCALE GENOMIC DNA]</scope>
    <source>
        <strain evidence="2">CPCC 205710</strain>
    </source>
</reference>
<evidence type="ECO:0000313" key="2">
    <source>
        <dbReference type="Proteomes" id="UP001206639"/>
    </source>
</evidence>
<comment type="caution">
    <text evidence="1">The sequence shown here is derived from an EMBL/GenBank/DDBJ whole genome shotgun (WGS) entry which is preliminary data.</text>
</comment>
<name>A0ABT2M4V7_9MYCO</name>
<gene>
    <name evidence="1" type="ORF">N4S67_00940</name>
</gene>
<dbReference type="Proteomes" id="UP001206639">
    <property type="component" value="Unassembled WGS sequence"/>
</dbReference>
<accession>A0ABT2M4V7</accession>
<proteinExistence type="predicted"/>
<sequence>MATYVRHTRPVQIDELPAHVRENLSAHAESRQLALGTARLWLTHSENPPAGSAFGRLVGRRLNPADPDAEHITVLVLHPTHLLVVTDGAKRGTAVLSLPLMQASVAAGTGLGPAFDRLADEPGGFTITGFAGEQPGSYFVGMGPEPEAVDCFEEVRSAIAAAKNPT</sequence>
<evidence type="ECO:0000313" key="1">
    <source>
        <dbReference type="EMBL" id="MCT7656981.1"/>
    </source>
</evidence>
<keyword evidence="2" id="KW-1185">Reference proteome</keyword>
<protein>
    <submittedName>
        <fullName evidence="1">Uncharacterized protein</fullName>
    </submittedName>
</protein>